<name>A0A1I6XH16_9FLAO</name>
<organism evidence="2 3">
    <name type="scientific">Lishizhenia tianjinensis</name>
    <dbReference type="NCBI Taxonomy" id="477690"/>
    <lineage>
        <taxon>Bacteria</taxon>
        <taxon>Pseudomonadati</taxon>
        <taxon>Bacteroidota</taxon>
        <taxon>Flavobacteriia</taxon>
        <taxon>Flavobacteriales</taxon>
        <taxon>Crocinitomicaceae</taxon>
        <taxon>Lishizhenia</taxon>
    </lineage>
</organism>
<evidence type="ECO:0000313" key="3">
    <source>
        <dbReference type="Proteomes" id="UP000236454"/>
    </source>
</evidence>
<dbReference type="Gene3D" id="3.40.630.30">
    <property type="match status" value="1"/>
</dbReference>
<dbReference type="Proteomes" id="UP000236454">
    <property type="component" value="Unassembled WGS sequence"/>
</dbReference>
<dbReference type="EMBL" id="FPAS01000001">
    <property type="protein sequence ID" value="SFT37456.1"/>
    <property type="molecule type" value="Genomic_DNA"/>
</dbReference>
<protein>
    <submittedName>
        <fullName evidence="2">Acetyltransferase (GNAT) family protein</fullName>
    </submittedName>
</protein>
<dbReference type="OrthoDB" id="9789605at2"/>
<proteinExistence type="predicted"/>
<keyword evidence="3" id="KW-1185">Reference proteome</keyword>
<dbReference type="Pfam" id="PF00583">
    <property type="entry name" value="Acetyltransf_1"/>
    <property type="match status" value="1"/>
</dbReference>
<reference evidence="2 3" key="1">
    <citation type="submission" date="2016-10" db="EMBL/GenBank/DDBJ databases">
        <authorList>
            <person name="de Groot N.N."/>
        </authorList>
    </citation>
    <scope>NUCLEOTIDE SEQUENCE [LARGE SCALE GENOMIC DNA]</scope>
    <source>
        <strain evidence="2 3">CGMCC 1.7005</strain>
    </source>
</reference>
<evidence type="ECO:0000259" key="1">
    <source>
        <dbReference type="PROSITE" id="PS51186"/>
    </source>
</evidence>
<dbReference type="SUPFAM" id="SSF55729">
    <property type="entry name" value="Acyl-CoA N-acyltransferases (Nat)"/>
    <property type="match status" value="1"/>
</dbReference>
<accession>A0A1I6XH16</accession>
<evidence type="ECO:0000313" key="2">
    <source>
        <dbReference type="EMBL" id="SFT37456.1"/>
    </source>
</evidence>
<sequence length="185" mass="21967">MKTFNKHFQKTEELDHLVHYMILEVIPEINISKSADLKLDTVQIEDAESYFNNWLTVGEKWNWVGRIIAGEAALKEDLSKDTKHIFNIQLKEETIGLCEYEIKDGNCEIIYFGLKEAFIGKGWAKKAFELLLHRIYQHDLKRVWLHTCSLDAPQAKVFYRNFGFRTYKIQKERVTLWKQKKEQVQ</sequence>
<dbReference type="STRING" id="477690.SAMN05216474_0187"/>
<dbReference type="GO" id="GO:0016747">
    <property type="term" value="F:acyltransferase activity, transferring groups other than amino-acyl groups"/>
    <property type="evidence" value="ECO:0007669"/>
    <property type="project" value="InterPro"/>
</dbReference>
<dbReference type="AlphaFoldDB" id="A0A1I6XH16"/>
<keyword evidence="2" id="KW-0808">Transferase</keyword>
<gene>
    <name evidence="2" type="ORF">SAMN05216474_0187</name>
</gene>
<dbReference type="InterPro" id="IPR000182">
    <property type="entry name" value="GNAT_dom"/>
</dbReference>
<feature type="domain" description="N-acetyltransferase" evidence="1">
    <location>
        <begin position="37"/>
        <end position="183"/>
    </location>
</feature>
<dbReference type="InterPro" id="IPR016181">
    <property type="entry name" value="Acyl_CoA_acyltransferase"/>
</dbReference>
<dbReference type="CDD" id="cd04301">
    <property type="entry name" value="NAT_SF"/>
    <property type="match status" value="1"/>
</dbReference>
<dbReference type="PROSITE" id="PS51186">
    <property type="entry name" value="GNAT"/>
    <property type="match status" value="1"/>
</dbReference>
<dbReference type="RefSeq" id="WP_090245302.1">
    <property type="nucleotide sequence ID" value="NZ_FPAS01000001.1"/>
</dbReference>